<feature type="region of interest" description="Disordered" evidence="1">
    <location>
        <begin position="30"/>
        <end position="61"/>
    </location>
</feature>
<reference evidence="3" key="1">
    <citation type="journal article" date="2019" name="Int. J. Syst. Evol. Microbiol.">
        <title>The Global Catalogue of Microorganisms (GCM) 10K type strain sequencing project: providing services to taxonomists for standard genome sequencing and annotation.</title>
        <authorList>
            <consortium name="The Broad Institute Genomics Platform"/>
            <consortium name="The Broad Institute Genome Sequencing Center for Infectious Disease"/>
            <person name="Wu L."/>
            <person name="Ma J."/>
        </authorList>
    </citation>
    <scope>NUCLEOTIDE SEQUENCE [LARGE SCALE GENOMIC DNA]</scope>
    <source>
        <strain evidence="3">JCM 17695</strain>
    </source>
</reference>
<comment type="caution">
    <text evidence="2">The sequence shown here is derived from an EMBL/GenBank/DDBJ whole genome shotgun (WGS) entry which is preliminary data.</text>
</comment>
<dbReference type="EMBL" id="JBHTEY010000004">
    <property type="protein sequence ID" value="MFC7618594.1"/>
    <property type="molecule type" value="Genomic_DNA"/>
</dbReference>
<feature type="compositionally biased region" description="Basic and acidic residues" evidence="1">
    <location>
        <begin position="33"/>
        <end position="42"/>
    </location>
</feature>
<evidence type="ECO:0000313" key="3">
    <source>
        <dbReference type="Proteomes" id="UP001596512"/>
    </source>
</evidence>
<protein>
    <submittedName>
        <fullName evidence="2">Uncharacterized protein</fullName>
    </submittedName>
</protein>
<dbReference type="Proteomes" id="UP001596512">
    <property type="component" value="Unassembled WGS sequence"/>
</dbReference>
<evidence type="ECO:0000313" key="2">
    <source>
        <dbReference type="EMBL" id="MFC7618594.1"/>
    </source>
</evidence>
<sequence length="61" mass="6911">MSNTMLWIAAGALIALLVAWRLHRANHTLQTILREERDRPDPEPAPGTSDEPVTHDRRTPD</sequence>
<feature type="compositionally biased region" description="Basic and acidic residues" evidence="1">
    <location>
        <begin position="52"/>
        <end position="61"/>
    </location>
</feature>
<accession>A0ABW2TXR0</accession>
<evidence type="ECO:0000256" key="1">
    <source>
        <dbReference type="SAM" id="MobiDB-lite"/>
    </source>
</evidence>
<organism evidence="2 3">
    <name type="scientific">Actinokineospora soli</name>
    <dbReference type="NCBI Taxonomy" id="1048753"/>
    <lineage>
        <taxon>Bacteria</taxon>
        <taxon>Bacillati</taxon>
        <taxon>Actinomycetota</taxon>
        <taxon>Actinomycetes</taxon>
        <taxon>Pseudonocardiales</taxon>
        <taxon>Pseudonocardiaceae</taxon>
        <taxon>Actinokineospora</taxon>
    </lineage>
</organism>
<gene>
    <name evidence="2" type="ORF">ACFQV2_39945</name>
</gene>
<proteinExistence type="predicted"/>
<name>A0ABW2TXR0_9PSEU</name>
<keyword evidence="3" id="KW-1185">Reference proteome</keyword>